<evidence type="ECO:0000313" key="2">
    <source>
        <dbReference type="Proteomes" id="UP000002012"/>
    </source>
</evidence>
<organism evidence="1 2">
    <name type="scientific">Denitrovibrio acetiphilus (strain DSM 12809 / NBRC 114555 / N2460)</name>
    <dbReference type="NCBI Taxonomy" id="522772"/>
    <lineage>
        <taxon>Bacteria</taxon>
        <taxon>Pseudomonadati</taxon>
        <taxon>Deferribacterota</taxon>
        <taxon>Deferribacteres</taxon>
        <taxon>Deferribacterales</taxon>
        <taxon>Geovibrionaceae</taxon>
        <taxon>Denitrovibrio</taxon>
    </lineage>
</organism>
<dbReference type="RefSeq" id="WP_013011127.1">
    <property type="nucleotide sequence ID" value="NC_013943.1"/>
</dbReference>
<protein>
    <recommendedName>
        <fullName evidence="3">Tetratricopeptide repeat protein</fullName>
    </recommendedName>
</protein>
<dbReference type="OrthoDB" id="9798078at2"/>
<evidence type="ECO:0008006" key="3">
    <source>
        <dbReference type="Google" id="ProtNLM"/>
    </source>
</evidence>
<reference evidence="1 2" key="1">
    <citation type="journal article" date="2010" name="Stand. Genomic Sci.">
        <title>Complete genome sequence of Denitrovibrio acetiphilus type strain (N2460).</title>
        <authorList>
            <person name="Kiss H."/>
            <person name="Lang E."/>
            <person name="Lapidus A."/>
            <person name="Copeland A."/>
            <person name="Nolan M."/>
            <person name="Glavina Del Rio T."/>
            <person name="Chen F."/>
            <person name="Lucas S."/>
            <person name="Tice H."/>
            <person name="Cheng J.F."/>
            <person name="Han C."/>
            <person name="Goodwin L."/>
            <person name="Pitluck S."/>
            <person name="Liolios K."/>
            <person name="Pati A."/>
            <person name="Ivanova N."/>
            <person name="Mavromatis K."/>
            <person name="Chen A."/>
            <person name="Palaniappan K."/>
            <person name="Land M."/>
            <person name="Hauser L."/>
            <person name="Chang Y.J."/>
            <person name="Jeffries C.D."/>
            <person name="Detter J.C."/>
            <person name="Brettin T."/>
            <person name="Spring S."/>
            <person name="Rohde M."/>
            <person name="Goker M."/>
            <person name="Woyke T."/>
            <person name="Bristow J."/>
            <person name="Eisen J.A."/>
            <person name="Markowitz V."/>
            <person name="Hugenholtz P."/>
            <person name="Kyrpides N.C."/>
            <person name="Klenk H.P."/>
        </authorList>
    </citation>
    <scope>NUCLEOTIDE SEQUENCE [LARGE SCALE GENOMIC DNA]</scope>
    <source>
        <strain evidence="2">DSM 12809 / NBRC 114555 / N2460</strain>
    </source>
</reference>
<dbReference type="AlphaFoldDB" id="D4H0V4"/>
<dbReference type="HOGENOM" id="CLU_1154960_0_0_0"/>
<evidence type="ECO:0000313" key="1">
    <source>
        <dbReference type="EMBL" id="ADD68617.1"/>
    </source>
</evidence>
<dbReference type="KEGG" id="dap:Dacet_1853"/>
<dbReference type="EMBL" id="CP001968">
    <property type="protein sequence ID" value="ADD68617.1"/>
    <property type="molecule type" value="Genomic_DNA"/>
</dbReference>
<gene>
    <name evidence="1" type="ordered locus">Dacet_1853</name>
</gene>
<accession>D4H0V4</accession>
<dbReference type="PaxDb" id="522772-Dacet_1853"/>
<dbReference type="SUPFAM" id="SSF48452">
    <property type="entry name" value="TPR-like"/>
    <property type="match status" value="1"/>
</dbReference>
<dbReference type="eggNOG" id="ENOG5030VZH">
    <property type="taxonomic scope" value="Bacteria"/>
</dbReference>
<sequence precursor="true">MRKYIILLLIIALSAGGLYYTFSDVSYDYYDEAKVLYDEGQYKKAHDLLEIGLSKNPLNRKIIALKGKVYPIVEGQQNLKEAEAKYQEAINLALNGQISSAKLSMSKAYELASKVTSTSMVKDKADELLRKIERDSTLVLENAPEARYKNALKHEGDGNLLRAYEALSNIDVQNEKVRRKMSDIAFRLGEERYSGFAGKPSVNEHLVRDAIYWYSQVQPFDDNYEKAEQRINELKLMNTK</sequence>
<keyword evidence="2" id="KW-1185">Reference proteome</keyword>
<dbReference type="Proteomes" id="UP000002012">
    <property type="component" value="Chromosome"/>
</dbReference>
<dbReference type="Gene3D" id="1.25.40.10">
    <property type="entry name" value="Tetratricopeptide repeat domain"/>
    <property type="match status" value="1"/>
</dbReference>
<proteinExistence type="predicted"/>
<dbReference type="InterPro" id="IPR011990">
    <property type="entry name" value="TPR-like_helical_dom_sf"/>
</dbReference>
<dbReference type="STRING" id="522772.Dacet_1853"/>
<dbReference type="InParanoid" id="D4H0V4"/>
<name>D4H0V4_DENA2</name>